<dbReference type="AlphaFoldDB" id="M3HQK9"/>
<dbReference type="BioCyc" id="LBOR1193007:G11KN-4344-MONOMER"/>
<sequence>MKDSANNPSEDFQWILPVQSDSIENAFKNLVNSGGYDPNKSIFDQPGIKEIVQSWKGNL</sequence>
<proteinExistence type="predicted"/>
<accession>M3HQK9</accession>
<evidence type="ECO:0000313" key="1">
    <source>
        <dbReference type="EMBL" id="EMF99929.1"/>
    </source>
</evidence>
<dbReference type="Proteomes" id="UP000011783">
    <property type="component" value="Unassembled WGS sequence"/>
</dbReference>
<name>M3HQK9_LEPBO</name>
<organism evidence="1 2">
    <name type="scientific">Leptospira borgpetersenii str. 200701203</name>
    <dbReference type="NCBI Taxonomy" id="1193007"/>
    <lineage>
        <taxon>Bacteria</taxon>
        <taxon>Pseudomonadati</taxon>
        <taxon>Spirochaetota</taxon>
        <taxon>Spirochaetia</taxon>
        <taxon>Leptospirales</taxon>
        <taxon>Leptospiraceae</taxon>
        <taxon>Leptospira</taxon>
    </lineage>
</organism>
<comment type="caution">
    <text evidence="1">The sequence shown here is derived from an EMBL/GenBank/DDBJ whole genome shotgun (WGS) entry which is preliminary data.</text>
</comment>
<dbReference type="EMBL" id="AKWO02000056">
    <property type="protein sequence ID" value="EMF99929.1"/>
    <property type="molecule type" value="Genomic_DNA"/>
</dbReference>
<gene>
    <name evidence="1" type="ORF">LEP1GSC123_2974</name>
</gene>
<reference evidence="1 2" key="1">
    <citation type="submission" date="2013-01" db="EMBL/GenBank/DDBJ databases">
        <authorList>
            <person name="Harkins D.M."/>
            <person name="Durkin A.S."/>
            <person name="Brinkac L.M."/>
            <person name="Haft D.H."/>
            <person name="Selengut J.D."/>
            <person name="Sanka R."/>
            <person name="DePew J."/>
            <person name="Purushe J."/>
            <person name="Picardeau M."/>
            <person name="Werts C."/>
            <person name="Goarant C."/>
            <person name="Vinetz J.M."/>
            <person name="Sutton G.G."/>
            <person name="Nierman W.C."/>
            <person name="Fouts D.E."/>
        </authorList>
    </citation>
    <scope>NUCLEOTIDE SEQUENCE [LARGE SCALE GENOMIC DNA]</scope>
    <source>
        <strain evidence="1 2">200701203</strain>
    </source>
</reference>
<evidence type="ECO:0000313" key="2">
    <source>
        <dbReference type="Proteomes" id="UP000011783"/>
    </source>
</evidence>
<protein>
    <submittedName>
        <fullName evidence="1">Uncharacterized protein</fullName>
    </submittedName>
</protein>